<dbReference type="SUPFAM" id="SSF48576">
    <property type="entry name" value="Terpenoid synthases"/>
    <property type="match status" value="1"/>
</dbReference>
<dbReference type="Gene3D" id="1.20.58.900">
    <property type="match status" value="1"/>
</dbReference>
<evidence type="ECO:0000256" key="8">
    <source>
        <dbReference type="ARBA" id="ARBA00022842"/>
    </source>
</evidence>
<feature type="region of interest" description="Disordered" evidence="10">
    <location>
        <begin position="2012"/>
        <end position="2043"/>
    </location>
</feature>
<feature type="compositionally biased region" description="Low complexity" evidence="10">
    <location>
        <begin position="587"/>
        <end position="597"/>
    </location>
</feature>
<feature type="compositionally biased region" description="Low complexity" evidence="10">
    <location>
        <begin position="2023"/>
        <end position="2037"/>
    </location>
</feature>
<name>A0AAD8Z9U2_9TELE</name>
<dbReference type="CDD" id="cd00685">
    <property type="entry name" value="Trans_IPPS_HT"/>
    <property type="match status" value="1"/>
</dbReference>
<dbReference type="GO" id="GO:0004659">
    <property type="term" value="F:prenyltransferase activity"/>
    <property type="evidence" value="ECO:0007669"/>
    <property type="project" value="InterPro"/>
</dbReference>
<feature type="region of interest" description="Disordered" evidence="10">
    <location>
        <begin position="1129"/>
        <end position="1151"/>
    </location>
</feature>
<dbReference type="SFLD" id="SFLDS00005">
    <property type="entry name" value="Isoprenoid_Synthase_Type_I"/>
    <property type="match status" value="1"/>
</dbReference>
<dbReference type="Gene3D" id="1.10.600.10">
    <property type="entry name" value="Farnesyl Diphosphate Synthase"/>
    <property type="match status" value="1"/>
</dbReference>
<feature type="compositionally biased region" description="Low complexity" evidence="10">
    <location>
        <begin position="1138"/>
        <end position="1151"/>
    </location>
</feature>
<evidence type="ECO:0000256" key="4">
    <source>
        <dbReference type="ARBA" id="ARBA00006706"/>
    </source>
</evidence>
<evidence type="ECO:0000256" key="9">
    <source>
        <dbReference type="ARBA" id="ARBA00023098"/>
    </source>
</evidence>
<dbReference type="Pfam" id="PF02759">
    <property type="entry name" value="RUN"/>
    <property type="match status" value="1"/>
</dbReference>
<organism evidence="12 13">
    <name type="scientific">Electrophorus voltai</name>
    <dbReference type="NCBI Taxonomy" id="2609070"/>
    <lineage>
        <taxon>Eukaryota</taxon>
        <taxon>Metazoa</taxon>
        <taxon>Chordata</taxon>
        <taxon>Craniata</taxon>
        <taxon>Vertebrata</taxon>
        <taxon>Euteleostomi</taxon>
        <taxon>Actinopterygii</taxon>
        <taxon>Neopterygii</taxon>
        <taxon>Teleostei</taxon>
        <taxon>Ostariophysi</taxon>
        <taxon>Gymnotiformes</taxon>
        <taxon>Gymnotoidei</taxon>
        <taxon>Gymnotidae</taxon>
        <taxon>Electrophorus</taxon>
    </lineage>
</organism>
<keyword evidence="13" id="KW-1185">Reference proteome</keyword>
<dbReference type="FunFam" id="1.10.600.10:FF:000006">
    <property type="entry name" value="Farnesyl pyrophosphate synthase"/>
    <property type="match status" value="1"/>
</dbReference>
<feature type="region of interest" description="Disordered" evidence="10">
    <location>
        <begin position="2158"/>
        <end position="2177"/>
    </location>
</feature>
<dbReference type="Proteomes" id="UP001239994">
    <property type="component" value="Unassembled WGS sequence"/>
</dbReference>
<dbReference type="PROSITE" id="PS00723">
    <property type="entry name" value="POLYPRENYL_SYNTHASE_1"/>
    <property type="match status" value="1"/>
</dbReference>
<feature type="region of interest" description="Disordered" evidence="10">
    <location>
        <begin position="2111"/>
        <end position="2142"/>
    </location>
</feature>
<sequence length="2227" mass="246243">MGDSNCRNTVQLSDPQLFERQFEKIMSELTEQDMTDPVLADALSRLREILLYNTTGGKRNRGLSVIGSLRELVQPATLSCEEVERALLVGWCIELLQSFFLVADDIMDASLTRRGQPCWYKKEGIGLDAINDAFLLEGSIYRLLRRHCRGQPYYVHLLELFTETSFQTELGQALDLMTAPPNKIDLDRFTVERYKAIVKYKTAFYSFYLPVAAAMYMAGINSELEHNNAKHILLEMGEFFQIQDDYLDCYGDPAVTGKIGTDIQDNKCSWLVVTALRILTPEQRSELQACYGRSDAESVERVKALYDTLELPIRYHRYEEESYRRLQGLIQRHAQNLPLIQLKQTSYVKCFSTAWHRVVQRSTKYRPTMHSSRPSIPPRPRRFDNGRRVEAKPPSHTNKREEKNINTVSSSPRHVTRRLPEPSRLKGIGHSARSSGGHPKLVQQQKNNTHPVPANTKSKGGHGASNLGLPAVDPNCNEPSLPCLCCNDHSPQDSNTLFNHNHNNNNTVTIRQQLKFVPPSQKRKEAEKKPETKKTKCKPEEKQPMADPVAKPLEDREEENGNVKEEEVVDHKDDEADVNVKGKVDENGNGNNGAVVDDVVDDIEEDDDDDDEDENTLVPSCCDCPASLLDFSLTSSTSSSSTSISCCSDFESDCPDAFSTSLQQQEAPEKYPSPHSSPSHTTAFQPYSLPLALSASVRPPSSPSSPDEGYPSGSASPTSDFMENKGPEEEKGIKVDVLNFLDSIDELGKVDCFYHIAQVARWEFEGDLDLRDRLLHQEKLEKVNKEMKLTYLERLQEAGRNFDNEDLSGLVDEMGNIDMSWKFYKSDKSCDSQEYSDAGVDMTAPSDLDEPTIPDSLAPSPTDPPPRPPKPPARHVIAQSEMHTYMNISGNTPSVSSNSSPTKSFSLAVSPPPSSLSSAISKPLMVPPLPPQPVPYFTLYTESPATSSPTPPIPPPRRRHKARLEAQRLAELEREKTPQSLPPPTTRPPPLPPPPALTSPPAIPPPPSLPPPPSFHALDVEIRKLLALAGITQAELLRLSPELGVCVDGVLEEEEKSKVSKNGNVSANKTNKNEKEDVGTSRDELTEGKRLGKDSLKEMNALDTLNKEKEFIEEKEDCKDTFRTTSFTELAKRRKRNGGSSNSSCSCGLGDNSTLKADSYYSTDISNKQFTDASFGSFDYSSVIPDSPPSPPPRPLPPCPKLLSDPPELPSLKPCTLPANAALPDRFDWLIAFTPDTETPPLEIKKSLADATAQKSNSGPKVTTFKELRNRGKQASPPTQVQPEPDPTIVTPDPDFLYNLKWRREKADGDGTQWEYTSQAHATFLQPPPTPASLALFREMRHLNIEGNVSLELNPLQCIGCSTSKHNWCPFDEEPKTDHHKKKEEGEDEKETEVRGTADGGRTRESRTRVCSPPSSLAFPRSLPLPYYLHSDPPCQAPLFYRSDFYRSQSKACPLRQAPRDPVRRAIPRSDSVRDSCADSICCTESVCKHDNPSSGNIHSTSNSIIDSLYHSSQYSANKKDKVYNFGKDPVNNYGSLYDNCLDANSNVNSRCCGDKYMMKSLKLLDDFDKPAASKYIDGETTPYKNFEMISYVNAEKLNDLRKVNRNAKGDVNTPFSLSSREAGVPVSANDSFFGQNSDVKKMEDNIQISPFPTLYLYHPKNCPLHKGAPPRLSPVGAISPPCRAGPLSPGTDVSRLCSPLFPRSHTLPALVAPLYYPYLYTTPAQAPQWGPSAPKLHSQQSTPPPSLTVRSLSFTGSVAKAGTWMGDDSEVRGEELSSLCLQEKRALVSAVSVAVEAILAQFSSSRTLVQKALSGDSSVNPTLGRLLLQCLCPALRGLLCDGLKPHQSDLITGRRPNSPWGLVLASTKPGSSTQALYSLKAKVAALPQLKQSRHRFNAFLLGLLNIKRLDYWLSHLQSCSDVLETYYRHTAFMRLAGTSCKLLFDELLLLLQPLSVLTFNIDLLFQHHHLDPSSPDLTPSGRSPDLPRSLGQDPGFRSLCSSHSRVNGPHLRAVSGQDLGGSDSKAASHNSSSLRSFDPGSTHCRPILSGISKGETSPQLQWLQEKEIVPPSVGSVNILTQQAGQALHHGWGAVLRWGEKLGQNWSGLTSFGSSEETEGVQTEKDLNADAGSASCQRPGQEPLTAYSGTVPWGLGRLFGASSSPTNPPTKRRPSQWLSPGVTVLSHMTSTGHAFLPEKIEPGRQREKAMEKNEENKEKEYQPKPLR</sequence>
<feature type="compositionally biased region" description="Pro residues" evidence="10">
    <location>
        <begin position="1186"/>
        <end position="1200"/>
    </location>
</feature>
<keyword evidence="6" id="KW-0808">Transferase</keyword>
<dbReference type="PANTHER" id="PTHR15591:SF11">
    <property type="entry name" value="AP-4 COMPLEX ACCESSORY SUBUNIT RUSC1"/>
    <property type="match status" value="1"/>
</dbReference>
<evidence type="ECO:0000256" key="3">
    <source>
        <dbReference type="ARBA" id="ARBA00005035"/>
    </source>
</evidence>
<evidence type="ECO:0000256" key="1">
    <source>
        <dbReference type="ARBA" id="ARBA00001946"/>
    </source>
</evidence>
<dbReference type="InterPro" id="IPR033749">
    <property type="entry name" value="Polyprenyl_synt_CS"/>
</dbReference>
<proteinExistence type="inferred from homology"/>
<feature type="compositionally biased region" description="Acidic residues" evidence="10">
    <location>
        <begin position="598"/>
        <end position="615"/>
    </location>
</feature>
<evidence type="ECO:0000256" key="2">
    <source>
        <dbReference type="ARBA" id="ARBA00004932"/>
    </source>
</evidence>
<dbReference type="SFLD" id="SFLDG01017">
    <property type="entry name" value="Polyprenyl_Transferase_Like"/>
    <property type="match status" value="1"/>
</dbReference>
<dbReference type="InterPro" id="IPR037213">
    <property type="entry name" value="Run_dom_sf"/>
</dbReference>
<feature type="region of interest" description="Disordered" evidence="10">
    <location>
        <begin position="2189"/>
        <end position="2227"/>
    </location>
</feature>
<comment type="similarity">
    <text evidence="4">Belongs to the FPP/GGPP synthase family.</text>
</comment>
<evidence type="ECO:0000256" key="5">
    <source>
        <dbReference type="ARBA" id="ARBA00022516"/>
    </source>
</evidence>
<dbReference type="InterPro" id="IPR008949">
    <property type="entry name" value="Isoprenoid_synthase_dom_sf"/>
</dbReference>
<dbReference type="PROSITE" id="PS00444">
    <property type="entry name" value="POLYPRENYL_SYNTHASE_2"/>
    <property type="match status" value="1"/>
</dbReference>
<dbReference type="InterPro" id="IPR004012">
    <property type="entry name" value="Run_dom"/>
</dbReference>
<feature type="compositionally biased region" description="Pro residues" evidence="10">
    <location>
        <begin position="861"/>
        <end position="871"/>
    </location>
</feature>
<dbReference type="InterPro" id="IPR000092">
    <property type="entry name" value="Polyprenyl_synt"/>
</dbReference>
<dbReference type="GO" id="GO:0008299">
    <property type="term" value="P:isoprenoid biosynthetic process"/>
    <property type="evidence" value="ECO:0007669"/>
    <property type="project" value="InterPro"/>
</dbReference>
<feature type="compositionally biased region" description="Basic and acidic residues" evidence="10">
    <location>
        <begin position="559"/>
        <end position="586"/>
    </location>
</feature>
<dbReference type="GO" id="GO:0031410">
    <property type="term" value="C:cytoplasmic vesicle"/>
    <property type="evidence" value="ECO:0007669"/>
    <property type="project" value="TreeGrafter"/>
</dbReference>
<feature type="compositionally biased region" description="Basic and acidic residues" evidence="10">
    <location>
        <begin position="522"/>
        <end position="544"/>
    </location>
</feature>
<feature type="compositionally biased region" description="Basic and acidic residues" evidence="10">
    <location>
        <begin position="963"/>
        <end position="977"/>
    </location>
</feature>
<feature type="region of interest" description="Disordered" evidence="10">
    <location>
        <begin position="364"/>
        <end position="466"/>
    </location>
</feature>
<gene>
    <name evidence="12" type="ORF">P4O66_010483</name>
</gene>
<evidence type="ECO:0000313" key="12">
    <source>
        <dbReference type="EMBL" id="KAK1795314.1"/>
    </source>
</evidence>
<evidence type="ECO:0000256" key="7">
    <source>
        <dbReference type="ARBA" id="ARBA00022723"/>
    </source>
</evidence>
<dbReference type="Pfam" id="PF00348">
    <property type="entry name" value="polyprenyl_synt"/>
    <property type="match status" value="1"/>
</dbReference>
<keyword evidence="7" id="KW-0479">Metal-binding</keyword>
<comment type="caution">
    <text evidence="12">The sequence shown here is derived from an EMBL/GenBank/DDBJ whole genome shotgun (WGS) entry which is preliminary data.</text>
</comment>
<feature type="region of interest" description="Disordered" evidence="10">
    <location>
        <begin position="834"/>
        <end position="874"/>
    </location>
</feature>
<evidence type="ECO:0000256" key="10">
    <source>
        <dbReference type="SAM" id="MobiDB-lite"/>
    </source>
</evidence>
<feature type="compositionally biased region" description="Polar residues" evidence="10">
    <location>
        <begin position="442"/>
        <end position="458"/>
    </location>
</feature>
<feature type="region of interest" description="Disordered" evidence="10">
    <location>
        <begin position="1373"/>
        <end position="1413"/>
    </location>
</feature>
<comment type="cofactor">
    <cofactor evidence="1">
        <name>Mg(2+)</name>
        <dbReference type="ChEBI" id="CHEBI:18420"/>
    </cofactor>
</comment>
<dbReference type="PROSITE" id="PS50826">
    <property type="entry name" value="RUN"/>
    <property type="match status" value="1"/>
</dbReference>
<feature type="compositionally biased region" description="Low complexity" evidence="10">
    <location>
        <begin position="688"/>
        <end position="714"/>
    </location>
</feature>
<reference evidence="12" key="1">
    <citation type="submission" date="2023-03" db="EMBL/GenBank/DDBJ databases">
        <title>Electrophorus voltai genome.</title>
        <authorList>
            <person name="Bian C."/>
        </authorList>
    </citation>
    <scope>NUCLEOTIDE SEQUENCE</scope>
    <source>
        <strain evidence="12">CB-2022</strain>
        <tissue evidence="12">Muscle</tissue>
    </source>
</reference>
<keyword evidence="5" id="KW-0444">Lipid biosynthesis</keyword>
<feature type="region of interest" description="Disordered" evidence="10">
    <location>
        <begin position="887"/>
        <end position="919"/>
    </location>
</feature>
<dbReference type="InterPro" id="IPR047343">
    <property type="entry name" value="RUSC1_2"/>
</dbReference>
<protein>
    <recommendedName>
        <fullName evidence="11">RUN domain-containing protein</fullName>
    </recommendedName>
</protein>
<dbReference type="EMBL" id="JAROKS010000016">
    <property type="protein sequence ID" value="KAK1795314.1"/>
    <property type="molecule type" value="Genomic_DNA"/>
</dbReference>
<feature type="compositionally biased region" description="Polar residues" evidence="10">
    <location>
        <begin position="1060"/>
        <end position="1070"/>
    </location>
</feature>
<evidence type="ECO:0000313" key="13">
    <source>
        <dbReference type="Proteomes" id="UP001239994"/>
    </source>
</evidence>
<feature type="region of interest" description="Disordered" evidence="10">
    <location>
        <begin position="1052"/>
        <end position="1096"/>
    </location>
</feature>
<feature type="compositionally biased region" description="Basic and acidic residues" evidence="10">
    <location>
        <begin position="1071"/>
        <end position="1096"/>
    </location>
</feature>
<dbReference type="PANTHER" id="PTHR15591">
    <property type="entry name" value="RUN AND SH3 DOMAIN CONTAINING"/>
    <property type="match status" value="1"/>
</dbReference>
<evidence type="ECO:0000259" key="11">
    <source>
        <dbReference type="PROSITE" id="PS50826"/>
    </source>
</evidence>
<feature type="region of interest" description="Disordered" evidence="10">
    <location>
        <begin position="1181"/>
        <end position="1210"/>
    </location>
</feature>
<feature type="region of interest" description="Disordered" evidence="10">
    <location>
        <begin position="940"/>
        <end position="1016"/>
    </location>
</feature>
<dbReference type="SUPFAM" id="SSF140741">
    <property type="entry name" value="RUN domain-like"/>
    <property type="match status" value="1"/>
</dbReference>
<feature type="compositionally biased region" description="Basic and acidic residues" evidence="10">
    <location>
        <begin position="1392"/>
        <end position="1408"/>
    </location>
</feature>
<feature type="compositionally biased region" description="Basic and acidic residues" evidence="10">
    <location>
        <begin position="381"/>
        <end position="404"/>
    </location>
</feature>
<feature type="region of interest" description="Disordered" evidence="10">
    <location>
        <begin position="511"/>
        <end position="619"/>
    </location>
</feature>
<feature type="compositionally biased region" description="Pro residues" evidence="10">
    <location>
        <begin position="980"/>
        <end position="1014"/>
    </location>
</feature>
<feature type="region of interest" description="Disordered" evidence="10">
    <location>
        <begin position="659"/>
        <end position="726"/>
    </location>
</feature>
<feature type="compositionally biased region" description="Basic and acidic residues" evidence="10">
    <location>
        <begin position="2196"/>
        <end position="2227"/>
    </location>
</feature>
<dbReference type="GO" id="GO:0046872">
    <property type="term" value="F:metal ion binding"/>
    <property type="evidence" value="ECO:0007669"/>
    <property type="project" value="UniProtKB-KW"/>
</dbReference>
<feature type="region of interest" description="Disordered" evidence="10">
    <location>
        <begin position="1249"/>
        <end position="1292"/>
    </location>
</feature>
<keyword evidence="8" id="KW-0460">Magnesium</keyword>
<feature type="domain" description="RUN" evidence="11">
    <location>
        <begin position="1823"/>
        <end position="1967"/>
    </location>
</feature>
<comment type="pathway">
    <text evidence="2">Isoprenoid biosynthesis; geranyl diphosphate biosynthesis; geranyl diphosphate from dimethylallyl diphosphate and isopentenyl diphosphate: step 1/1.</text>
</comment>
<dbReference type="SMART" id="SM00593">
    <property type="entry name" value="RUN"/>
    <property type="match status" value="1"/>
</dbReference>
<keyword evidence="9" id="KW-0443">Lipid metabolism</keyword>
<comment type="pathway">
    <text evidence="3">Isoprenoid biosynthesis; farnesyl diphosphate biosynthesis; farnesyl diphosphate from geranyl diphosphate and isopentenyl diphosphate: step 1/1.</text>
</comment>
<accession>A0AAD8Z9U2</accession>
<evidence type="ECO:0000256" key="6">
    <source>
        <dbReference type="ARBA" id="ARBA00022679"/>
    </source>
</evidence>
<feature type="compositionally biased region" description="Low complexity" evidence="10">
    <location>
        <begin position="889"/>
        <end position="919"/>
    </location>
</feature>